<feature type="transmembrane region" description="Helical" evidence="4">
    <location>
        <begin position="13"/>
        <end position="39"/>
    </location>
</feature>
<dbReference type="SMART" id="SM00304">
    <property type="entry name" value="HAMP"/>
    <property type="match status" value="1"/>
</dbReference>
<dbReference type="InterPro" id="IPR050469">
    <property type="entry name" value="Diguanylate_Cyclase"/>
</dbReference>
<dbReference type="Pfam" id="PF05227">
    <property type="entry name" value="CHASE3"/>
    <property type="match status" value="1"/>
</dbReference>
<dbReference type="PANTHER" id="PTHR45138:SF9">
    <property type="entry name" value="DIGUANYLATE CYCLASE DGCM-RELATED"/>
    <property type="match status" value="1"/>
</dbReference>
<dbReference type="InterPro" id="IPR003660">
    <property type="entry name" value="HAMP_dom"/>
</dbReference>
<gene>
    <name evidence="7" type="ORF">J2S07_001084</name>
</gene>
<reference evidence="7 8" key="1">
    <citation type="submission" date="2023-07" db="EMBL/GenBank/DDBJ databases">
        <title>Genomic Encyclopedia of Type Strains, Phase IV (KMG-IV): sequencing the most valuable type-strain genomes for metagenomic binning, comparative biology and taxonomic classification.</title>
        <authorList>
            <person name="Goeker M."/>
        </authorList>
    </citation>
    <scope>NUCLEOTIDE SEQUENCE [LARGE SCALE GENOMIC DNA]</scope>
    <source>
        <strain evidence="7 8">DSM 23948</strain>
    </source>
</reference>
<feature type="domain" description="GGDEF" evidence="6">
    <location>
        <begin position="298"/>
        <end position="435"/>
    </location>
</feature>
<dbReference type="SUPFAM" id="SSF55073">
    <property type="entry name" value="Nucleotide cyclase"/>
    <property type="match status" value="1"/>
</dbReference>
<evidence type="ECO:0000259" key="5">
    <source>
        <dbReference type="PROSITE" id="PS50885"/>
    </source>
</evidence>
<keyword evidence="4" id="KW-0812">Transmembrane</keyword>
<dbReference type="InterPro" id="IPR029787">
    <property type="entry name" value="Nucleotide_cyclase"/>
</dbReference>
<accession>A0ABT9V1F2</accession>
<dbReference type="Gene3D" id="6.10.340.10">
    <property type="match status" value="1"/>
</dbReference>
<feature type="transmembrane region" description="Helical" evidence="4">
    <location>
        <begin position="182"/>
        <end position="203"/>
    </location>
</feature>
<keyword evidence="8" id="KW-1185">Reference proteome</keyword>
<dbReference type="PANTHER" id="PTHR45138">
    <property type="entry name" value="REGULATORY COMPONENTS OF SENSORY TRANSDUCTION SYSTEM"/>
    <property type="match status" value="1"/>
</dbReference>
<comment type="caution">
    <text evidence="7">The sequence shown here is derived from an EMBL/GenBank/DDBJ whole genome shotgun (WGS) entry which is preliminary data.</text>
</comment>
<dbReference type="EMBL" id="JAUSTU010000004">
    <property type="protein sequence ID" value="MDQ0154780.1"/>
    <property type="molecule type" value="Genomic_DNA"/>
</dbReference>
<keyword evidence="4" id="KW-1133">Transmembrane helix</keyword>
<dbReference type="RefSeq" id="WP_307149372.1">
    <property type="nucleotide sequence ID" value="NZ_JAUSTU010000004.1"/>
</dbReference>
<proteinExistence type="predicted"/>
<evidence type="ECO:0000256" key="4">
    <source>
        <dbReference type="SAM" id="Phobius"/>
    </source>
</evidence>
<dbReference type="InterPro" id="IPR007891">
    <property type="entry name" value="CHASE3"/>
</dbReference>
<name>A0ABT9V1F2_9BACL</name>
<dbReference type="InterPro" id="IPR043128">
    <property type="entry name" value="Rev_trsase/Diguanyl_cyclase"/>
</dbReference>
<dbReference type="SMART" id="SM00267">
    <property type="entry name" value="GGDEF"/>
    <property type="match status" value="1"/>
</dbReference>
<evidence type="ECO:0000259" key="6">
    <source>
        <dbReference type="PROSITE" id="PS50887"/>
    </source>
</evidence>
<dbReference type="NCBIfam" id="TIGR00254">
    <property type="entry name" value="GGDEF"/>
    <property type="match status" value="1"/>
</dbReference>
<dbReference type="Pfam" id="PF00990">
    <property type="entry name" value="GGDEF"/>
    <property type="match status" value="1"/>
</dbReference>
<dbReference type="SUPFAM" id="SSF158472">
    <property type="entry name" value="HAMP domain-like"/>
    <property type="match status" value="1"/>
</dbReference>
<dbReference type="CDD" id="cd06225">
    <property type="entry name" value="HAMP"/>
    <property type="match status" value="1"/>
</dbReference>
<organism evidence="7 8">
    <name type="scientific">Anoxybacillus andreesenii</name>
    <dbReference type="NCBI Taxonomy" id="1325932"/>
    <lineage>
        <taxon>Bacteria</taxon>
        <taxon>Bacillati</taxon>
        <taxon>Bacillota</taxon>
        <taxon>Bacilli</taxon>
        <taxon>Bacillales</taxon>
        <taxon>Anoxybacillaceae</taxon>
        <taxon>Anoxybacillus</taxon>
    </lineage>
</organism>
<evidence type="ECO:0000313" key="7">
    <source>
        <dbReference type="EMBL" id="MDQ0154780.1"/>
    </source>
</evidence>
<keyword evidence="2" id="KW-1003">Cell membrane</keyword>
<sequence length="438" mass="49939">MNVNFPGKLGKRLLTSMIVSTVVIVIVVIVSTYGVRYFLNVNIQGQRALDSIEGSTNELFKALIDQETGQRGYNLTKDVSFLEPYNKGVSAFSESSEALLQKTTAFSKLDEEAKKVIELGHYWQEHYGELLVDQAEEGKEPNVEFMFEGKQAIDHFRIEVDKLAEQIEAERSIVRNSMQMRINATLGTLMFLLIGIVLINLWINFRLLKSVIRPIVELSRSVKHYTNHDFSQPIPSYQKEDELFELVQNVDLMRKELSNSIHTLEQKVNFDELTGLYNRRFFNEFMVREWESAMEYAEPFSLIICDIDHYKSYNDTFGHLAGDECLRTISKLLQSYNHDPLNLAARYGGEEFAIILLLRTEEEALVVAEEIRKGIEDLQIPHPASPTSSYVTVSLGVATIVPTESMVPNNIIQLADEAMYKSKQNGRNRVTAAHLLNV</sequence>
<evidence type="ECO:0000313" key="8">
    <source>
        <dbReference type="Proteomes" id="UP001231362"/>
    </source>
</evidence>
<evidence type="ECO:0000256" key="3">
    <source>
        <dbReference type="ARBA" id="ARBA00023136"/>
    </source>
</evidence>
<evidence type="ECO:0000256" key="2">
    <source>
        <dbReference type="ARBA" id="ARBA00022475"/>
    </source>
</evidence>
<dbReference type="Proteomes" id="UP001231362">
    <property type="component" value="Unassembled WGS sequence"/>
</dbReference>
<evidence type="ECO:0000256" key="1">
    <source>
        <dbReference type="ARBA" id="ARBA00004236"/>
    </source>
</evidence>
<dbReference type="CDD" id="cd01949">
    <property type="entry name" value="GGDEF"/>
    <property type="match status" value="1"/>
</dbReference>
<dbReference type="Pfam" id="PF00672">
    <property type="entry name" value="HAMP"/>
    <property type="match status" value="1"/>
</dbReference>
<comment type="subcellular location">
    <subcellularLocation>
        <location evidence="1">Cell membrane</location>
    </subcellularLocation>
</comment>
<keyword evidence="3 4" id="KW-0472">Membrane</keyword>
<protein>
    <submittedName>
        <fullName evidence="7">Diguanylate cyclase (GGDEF)-like protein</fullName>
    </submittedName>
</protein>
<dbReference type="PROSITE" id="PS50885">
    <property type="entry name" value="HAMP"/>
    <property type="match status" value="1"/>
</dbReference>
<feature type="domain" description="HAMP" evidence="5">
    <location>
        <begin position="209"/>
        <end position="262"/>
    </location>
</feature>
<dbReference type="Gene3D" id="3.30.70.270">
    <property type="match status" value="1"/>
</dbReference>
<dbReference type="InterPro" id="IPR000160">
    <property type="entry name" value="GGDEF_dom"/>
</dbReference>
<dbReference type="PROSITE" id="PS50887">
    <property type="entry name" value="GGDEF"/>
    <property type="match status" value="1"/>
</dbReference>